<feature type="transmembrane region" description="Helical" evidence="1">
    <location>
        <begin position="6"/>
        <end position="24"/>
    </location>
</feature>
<feature type="transmembrane region" description="Helical" evidence="1">
    <location>
        <begin position="36"/>
        <end position="54"/>
    </location>
</feature>
<gene>
    <name evidence="2" type="ORF">EQY75_06570</name>
</gene>
<keyword evidence="1" id="KW-0472">Membrane</keyword>
<sequence length="677" mass="76748">MQTATILGVLLAALLTLLLVLWQYFYKAKYKGRLRWVLATLRFISIFGLLILLLNPKISNVFLQSEKQNLIILIDDSQSMKTGDGTQQAMELSRGIMDDEALSERFTVRNYTFGRDLRSTDSLSFASAVTDISGALTSVDNIFGREESLAILITDGNQTMGKAYEFLGKELSYPVFSVVVGDTTRYADLRITQVNLNKYAFLKNRFPLELFLTLQGDENAKSRLTVRMDGRTVYTEAVNLSPENNSQKISTTLDADRVGLRRIDISVDSIAGERNTLNNRRRIPIEVIDEKTRVGLVSAVLHPDLGTLVKAIESNDQRSVTLLDPGASVEELELYDVFILYQPTPAFQSVYDFVREAGINTFTLTGPATDWRYLNRMQKGLEISNSNQTEEILPVLNRGFGLFDLGDFSVEDFPPLLGSLGEILITRPYESIIDQQIRGVTLEDPLLPVITYDNQRHAYLFGENIWKWRVQTYRNDQNFDNFDNFINKLILYLTSDGKRDRLSLDYEQLYNVVTEKKIKASFTDETYVFKKDATLNLRIKGADGDFSSEQTMLLNGNQYEASLGNLSEGDYTFTVTVEGENLQKEGRFTIEEFNVEQLYVSSNSDQLRQLSEGSGGELYFPDRLENLVGQLLNNSAYAPTQKSVENVVSLIDFKIMFALIILAFSSEWFIRKYNGLI</sequence>
<keyword evidence="1" id="KW-1133">Transmembrane helix</keyword>
<evidence type="ECO:0000313" key="2">
    <source>
        <dbReference type="EMBL" id="QBA64218.1"/>
    </source>
</evidence>
<keyword evidence="3" id="KW-1185">Reference proteome</keyword>
<dbReference type="KEGG" id="mur:EQY75_06570"/>
<dbReference type="EMBL" id="CP035544">
    <property type="protein sequence ID" value="QBA64218.1"/>
    <property type="molecule type" value="Genomic_DNA"/>
</dbReference>
<reference evidence="2 3" key="1">
    <citation type="submission" date="2019-01" db="EMBL/GenBank/DDBJ databases">
        <title>Muriicola soli sp. nov., isolated from soil.</title>
        <authorList>
            <person name="Kang H.J."/>
            <person name="Kim S.B."/>
        </authorList>
    </citation>
    <scope>NUCLEOTIDE SEQUENCE [LARGE SCALE GENOMIC DNA]</scope>
    <source>
        <strain evidence="2 3">MMS17-SY002</strain>
    </source>
</reference>
<name>A0A411E9A0_9FLAO</name>
<protein>
    <submittedName>
        <fullName evidence="2">VWA domain-containing protein</fullName>
    </submittedName>
</protein>
<dbReference type="InterPro" id="IPR036465">
    <property type="entry name" value="vWFA_dom_sf"/>
</dbReference>
<dbReference type="Proteomes" id="UP000290889">
    <property type="component" value="Chromosome"/>
</dbReference>
<dbReference type="AlphaFoldDB" id="A0A411E9A0"/>
<keyword evidence="1" id="KW-0812">Transmembrane</keyword>
<dbReference type="RefSeq" id="WP_129604044.1">
    <property type="nucleotide sequence ID" value="NZ_CP035544.1"/>
</dbReference>
<dbReference type="PANTHER" id="PTHR37947">
    <property type="entry name" value="BLL2462 PROTEIN"/>
    <property type="match status" value="1"/>
</dbReference>
<organism evidence="2 3">
    <name type="scientific">Muriicola soli</name>
    <dbReference type="NCBI Taxonomy" id="2507538"/>
    <lineage>
        <taxon>Bacteria</taxon>
        <taxon>Pseudomonadati</taxon>
        <taxon>Bacteroidota</taxon>
        <taxon>Flavobacteriia</taxon>
        <taxon>Flavobacteriales</taxon>
        <taxon>Flavobacteriaceae</taxon>
        <taxon>Muriicola</taxon>
    </lineage>
</organism>
<evidence type="ECO:0000256" key="1">
    <source>
        <dbReference type="SAM" id="Phobius"/>
    </source>
</evidence>
<evidence type="ECO:0000313" key="3">
    <source>
        <dbReference type="Proteomes" id="UP000290889"/>
    </source>
</evidence>
<dbReference type="InterPro" id="IPR029062">
    <property type="entry name" value="Class_I_gatase-like"/>
</dbReference>
<dbReference type="SUPFAM" id="SSF53300">
    <property type="entry name" value="vWA-like"/>
    <property type="match status" value="1"/>
</dbReference>
<proteinExistence type="predicted"/>
<accession>A0A411E9A0</accession>
<dbReference type="SUPFAM" id="SSF52317">
    <property type="entry name" value="Class I glutamine amidotransferase-like"/>
    <property type="match status" value="1"/>
</dbReference>
<dbReference type="PANTHER" id="PTHR37947:SF1">
    <property type="entry name" value="BLL2462 PROTEIN"/>
    <property type="match status" value="1"/>
</dbReference>
<dbReference type="OrthoDB" id="9763076at2"/>